<dbReference type="EMBL" id="CP017078">
    <property type="protein sequence ID" value="AOR81175.1"/>
    <property type="molecule type" value="Genomic_DNA"/>
</dbReference>
<organism evidence="1 2">
    <name type="scientific">Novosphingobium resinovorum</name>
    <dbReference type="NCBI Taxonomy" id="158500"/>
    <lineage>
        <taxon>Bacteria</taxon>
        <taxon>Pseudomonadati</taxon>
        <taxon>Pseudomonadota</taxon>
        <taxon>Alphaproteobacteria</taxon>
        <taxon>Sphingomonadales</taxon>
        <taxon>Sphingomonadaceae</taxon>
        <taxon>Novosphingobium</taxon>
    </lineage>
</organism>
<gene>
    <name evidence="1" type="ORF">BES08_30340</name>
</gene>
<dbReference type="RefSeq" id="WP_069710314.1">
    <property type="nucleotide sequence ID" value="NZ_CP017078.1"/>
</dbReference>
<sequence length="82" mass="9126">MEVIGQFGHADLDAGAAMLMVRVSSPTPRFLAHEHVLDVEHIGSFRIVSGEVLRIGRLSGFLYWLLLVNMPAARKASSFFER</sequence>
<evidence type="ECO:0000313" key="1">
    <source>
        <dbReference type="EMBL" id="AOR81175.1"/>
    </source>
</evidence>
<protein>
    <submittedName>
        <fullName evidence="1">Uncharacterized protein</fullName>
    </submittedName>
</protein>
<dbReference type="KEGG" id="nre:BES08_30340"/>
<geneLocation type="plasmid" evidence="1 2">
    <name>pSA3</name>
</geneLocation>
<name>A0A1D8AGD8_9SPHN</name>
<keyword evidence="2" id="KW-1185">Reference proteome</keyword>
<reference evidence="2" key="1">
    <citation type="journal article" date="2017" name="J. Biotechnol.">
        <title>Complete genome sequence of Novosphingobium resinovorum SA1, a versatile xenobiotic-degrading bacterium capable of utilizing sulfanilic acid.</title>
        <authorList>
            <person name="Hegedus B."/>
            <person name="Kos P.B."/>
            <person name="Balint B."/>
            <person name="Maroti G."/>
            <person name="Gan H.M."/>
            <person name="Perei K."/>
            <person name="Rakhely G."/>
        </authorList>
    </citation>
    <scope>NUCLEOTIDE SEQUENCE [LARGE SCALE GENOMIC DNA]</scope>
    <source>
        <strain evidence="2">SA1</strain>
    </source>
</reference>
<dbReference type="Proteomes" id="UP000094626">
    <property type="component" value="Plasmid pSA3"/>
</dbReference>
<keyword evidence="1" id="KW-0614">Plasmid</keyword>
<evidence type="ECO:0000313" key="2">
    <source>
        <dbReference type="Proteomes" id="UP000094626"/>
    </source>
</evidence>
<proteinExistence type="predicted"/>
<accession>A0A1D8AGD8</accession>
<dbReference type="AlphaFoldDB" id="A0A1D8AGD8"/>